<reference evidence="10 11" key="1">
    <citation type="submission" date="2018-11" db="EMBL/GenBank/DDBJ databases">
        <title>Multidrug-resistant genes are associated with an 42-kb island TGI1 carrying a complex class 1 integron in a Trueperella pyogenes.</title>
        <authorList>
            <person name="Dong W."/>
        </authorList>
    </citation>
    <scope>NUCLEOTIDE SEQUENCE [LARGE SCALE GENOMIC DNA]</scope>
    <source>
        <strain evidence="10 11">TP4</strain>
    </source>
</reference>
<name>A0A3Q9GJF1_9ACTO</name>
<dbReference type="InterPro" id="IPR012932">
    <property type="entry name" value="VKOR"/>
</dbReference>
<evidence type="ECO:0000256" key="1">
    <source>
        <dbReference type="ARBA" id="ARBA00004141"/>
    </source>
</evidence>
<keyword evidence="4" id="KW-0874">Quinone</keyword>
<organism evidence="10 11">
    <name type="scientific">Trueperella pyogenes</name>
    <dbReference type="NCBI Taxonomy" id="1661"/>
    <lineage>
        <taxon>Bacteria</taxon>
        <taxon>Bacillati</taxon>
        <taxon>Actinomycetota</taxon>
        <taxon>Actinomycetes</taxon>
        <taxon>Actinomycetales</taxon>
        <taxon>Actinomycetaceae</taxon>
        <taxon>Trueperella</taxon>
    </lineage>
</organism>
<keyword evidence="3" id="KW-0812">Transmembrane</keyword>
<dbReference type="GO" id="GO:0048038">
    <property type="term" value="F:quinone binding"/>
    <property type="evidence" value="ECO:0007669"/>
    <property type="project" value="UniProtKB-KW"/>
</dbReference>
<keyword evidence="7" id="KW-0472">Membrane</keyword>
<dbReference type="InterPro" id="IPR038354">
    <property type="entry name" value="VKOR_sf"/>
</dbReference>
<comment type="subcellular location">
    <subcellularLocation>
        <location evidence="1">Membrane</location>
        <topology evidence="1">Multi-pass membrane protein</topology>
    </subcellularLocation>
</comment>
<gene>
    <name evidence="10" type="ORF">EBQ10_02170</name>
</gene>
<keyword evidence="6" id="KW-0560">Oxidoreductase</keyword>
<dbReference type="EMBL" id="CP033905">
    <property type="protein sequence ID" value="AZR06217.1"/>
    <property type="molecule type" value="Genomic_DNA"/>
</dbReference>
<comment type="similarity">
    <text evidence="2">Belongs to the VKOR family.</text>
</comment>
<keyword evidence="9" id="KW-0676">Redox-active center</keyword>
<dbReference type="Proteomes" id="UP000275951">
    <property type="component" value="Chromosome"/>
</dbReference>
<keyword evidence="8" id="KW-1015">Disulfide bond</keyword>
<proteinExistence type="inferred from homology"/>
<evidence type="ECO:0000313" key="10">
    <source>
        <dbReference type="EMBL" id="AZR06217.1"/>
    </source>
</evidence>
<dbReference type="AlphaFoldDB" id="A0A3Q9GJF1"/>
<dbReference type="KEGG" id="tpy:CQ11_02860"/>
<dbReference type="GO" id="GO:0016491">
    <property type="term" value="F:oxidoreductase activity"/>
    <property type="evidence" value="ECO:0007669"/>
    <property type="project" value="UniProtKB-KW"/>
</dbReference>
<dbReference type="Gene3D" id="1.20.1440.130">
    <property type="entry name" value="VKOR domain"/>
    <property type="match status" value="1"/>
</dbReference>
<evidence type="ECO:0000256" key="5">
    <source>
        <dbReference type="ARBA" id="ARBA00022989"/>
    </source>
</evidence>
<evidence type="ECO:0000256" key="8">
    <source>
        <dbReference type="ARBA" id="ARBA00023157"/>
    </source>
</evidence>
<evidence type="ECO:0000256" key="6">
    <source>
        <dbReference type="ARBA" id="ARBA00023002"/>
    </source>
</evidence>
<evidence type="ECO:0000256" key="7">
    <source>
        <dbReference type="ARBA" id="ARBA00023136"/>
    </source>
</evidence>
<evidence type="ECO:0000256" key="4">
    <source>
        <dbReference type="ARBA" id="ARBA00022719"/>
    </source>
</evidence>
<accession>A0A3Q9GJF1</accession>
<dbReference type="RefSeq" id="WP_024964433.1">
    <property type="nucleotide sequence ID" value="NZ_CP007519.1"/>
</dbReference>
<evidence type="ECO:0000256" key="2">
    <source>
        <dbReference type="ARBA" id="ARBA00006214"/>
    </source>
</evidence>
<dbReference type="SMART" id="SM00756">
    <property type="entry name" value="VKc"/>
    <property type="match status" value="1"/>
</dbReference>
<dbReference type="GO" id="GO:0016020">
    <property type="term" value="C:membrane"/>
    <property type="evidence" value="ECO:0007669"/>
    <property type="project" value="UniProtKB-SubCell"/>
</dbReference>
<keyword evidence="5" id="KW-1133">Transmembrane helix</keyword>
<evidence type="ECO:0000256" key="9">
    <source>
        <dbReference type="ARBA" id="ARBA00023284"/>
    </source>
</evidence>
<sequence length="220" mass="23865">MSELDIDELDRRIAKFAAKATDHERAGGASLETAMTVVVSAALGLVASVMLVLSELAYVQNPAESLICDVNPLIGCSTWFTAWEGHLLFGVPNALWGTMFFAGMLALGLVLAFGGRLHRVLWLGALAGTSLGILWVVWFGYQSYIAHGSLCPFCIVVWIATIPLFVTLLGRSAQAGHTGQSTTAFGSAVVRNRWLIVGIVYLLLVVFTVVWFWDSWALVF</sequence>
<dbReference type="Pfam" id="PF07884">
    <property type="entry name" value="VKOR"/>
    <property type="match status" value="1"/>
</dbReference>
<evidence type="ECO:0000256" key="3">
    <source>
        <dbReference type="ARBA" id="ARBA00022692"/>
    </source>
</evidence>
<evidence type="ECO:0000313" key="11">
    <source>
        <dbReference type="Proteomes" id="UP000275951"/>
    </source>
</evidence>
<protein>
    <submittedName>
        <fullName evidence="10">Uncharacterized protein</fullName>
    </submittedName>
</protein>